<dbReference type="SMART" id="SM00849">
    <property type="entry name" value="Lactamase_B"/>
    <property type="match status" value="1"/>
</dbReference>
<sequence>MKAIIWGARGSLPVALTHKQIRAKLVAALEGAIGRNLDTSGKIASYIDNDLGFDVRGTFGGHSSCVEVQCWDQATTAEHVILDMGSGLRPLGGSKMAKYGFAKPQTYHIFMSHLHWDHIMGFPFFTPAYIPGNRIIIYGCHEQLETAFRRQQEPISFPVTFDQLGAAIEFRHMTPGQPIEVNGLKVTAKLQLHAGDSYGYRLEHEGQTLIYSTDSEHKLDNELEREAFVEFFREADLVIFDAMYSLADSISVKADWGHSSNVVGVELCQLARARQLCLFHHEPIYDDAQIARVLAETRRYAEITGEAPLDVVAAYDGMEIDLSAPA</sequence>
<dbReference type="AlphaFoldDB" id="A0A6L6Q6P1"/>
<proteinExistence type="predicted"/>
<comment type="caution">
    <text evidence="2">The sequence shown here is derived from an EMBL/GenBank/DDBJ whole genome shotgun (WGS) entry which is preliminary data.</text>
</comment>
<dbReference type="InterPro" id="IPR001279">
    <property type="entry name" value="Metallo-B-lactamas"/>
</dbReference>
<name>A0A6L6Q6P1_9BURK</name>
<dbReference type="EMBL" id="WNLA01000022">
    <property type="protein sequence ID" value="MTW05265.1"/>
    <property type="molecule type" value="Genomic_DNA"/>
</dbReference>
<dbReference type="CDD" id="cd07715">
    <property type="entry name" value="TaR3-like_MBL-fold"/>
    <property type="match status" value="1"/>
</dbReference>
<dbReference type="Proteomes" id="UP000484015">
    <property type="component" value="Unassembled WGS sequence"/>
</dbReference>
<dbReference type="RefSeq" id="WP_155441617.1">
    <property type="nucleotide sequence ID" value="NZ_WNLA01000022.1"/>
</dbReference>
<protein>
    <submittedName>
        <fullName evidence="2">MBL fold metallo-hydrolase</fullName>
    </submittedName>
</protein>
<feature type="domain" description="Metallo-beta-lactamase" evidence="1">
    <location>
        <begin position="62"/>
        <end position="258"/>
    </location>
</feature>
<organism evidence="2 3">
    <name type="scientific">Pseudoduganella ginsengisoli</name>
    <dbReference type="NCBI Taxonomy" id="1462440"/>
    <lineage>
        <taxon>Bacteria</taxon>
        <taxon>Pseudomonadati</taxon>
        <taxon>Pseudomonadota</taxon>
        <taxon>Betaproteobacteria</taxon>
        <taxon>Burkholderiales</taxon>
        <taxon>Oxalobacteraceae</taxon>
        <taxon>Telluria group</taxon>
        <taxon>Pseudoduganella</taxon>
    </lineage>
</organism>
<dbReference type="SUPFAM" id="SSF56281">
    <property type="entry name" value="Metallo-hydrolase/oxidoreductase"/>
    <property type="match status" value="1"/>
</dbReference>
<gene>
    <name evidence="2" type="ORF">GM668_24610</name>
</gene>
<keyword evidence="2" id="KW-0378">Hydrolase</keyword>
<keyword evidence="3" id="KW-1185">Reference proteome</keyword>
<dbReference type="Gene3D" id="3.60.15.10">
    <property type="entry name" value="Ribonuclease Z/Hydroxyacylglutathione hydrolase-like"/>
    <property type="match status" value="1"/>
</dbReference>
<evidence type="ECO:0000313" key="2">
    <source>
        <dbReference type="EMBL" id="MTW05265.1"/>
    </source>
</evidence>
<dbReference type="GO" id="GO:0016787">
    <property type="term" value="F:hydrolase activity"/>
    <property type="evidence" value="ECO:0007669"/>
    <property type="project" value="UniProtKB-KW"/>
</dbReference>
<dbReference type="PANTHER" id="PTHR42663:SF4">
    <property type="entry name" value="SLL1036 PROTEIN"/>
    <property type="match status" value="1"/>
</dbReference>
<dbReference type="OrthoDB" id="9803916at2"/>
<dbReference type="PANTHER" id="PTHR42663">
    <property type="entry name" value="HYDROLASE C777.06C-RELATED-RELATED"/>
    <property type="match status" value="1"/>
</dbReference>
<accession>A0A6L6Q6P1</accession>
<reference evidence="2 3" key="1">
    <citation type="submission" date="2019-11" db="EMBL/GenBank/DDBJ databases">
        <title>Type strains purchased from KCTC, JCM and DSMZ.</title>
        <authorList>
            <person name="Lu H."/>
        </authorList>
    </citation>
    <scope>NUCLEOTIDE SEQUENCE [LARGE SCALE GENOMIC DNA]</scope>
    <source>
        <strain evidence="2 3">KCTC 42409</strain>
    </source>
</reference>
<evidence type="ECO:0000313" key="3">
    <source>
        <dbReference type="Proteomes" id="UP000484015"/>
    </source>
</evidence>
<dbReference type="Pfam" id="PF12706">
    <property type="entry name" value="Lactamase_B_2"/>
    <property type="match status" value="1"/>
</dbReference>
<evidence type="ECO:0000259" key="1">
    <source>
        <dbReference type="SMART" id="SM00849"/>
    </source>
</evidence>
<dbReference type="InterPro" id="IPR036866">
    <property type="entry name" value="RibonucZ/Hydroxyglut_hydro"/>
</dbReference>